<dbReference type="AlphaFoldDB" id="F2AT86"/>
<evidence type="ECO:0000313" key="1">
    <source>
        <dbReference type="EMBL" id="EGF27126.1"/>
    </source>
</evidence>
<gene>
    <name evidence="1" type="ORF">RBWH47_04734</name>
</gene>
<dbReference type="Proteomes" id="UP000006222">
    <property type="component" value="Unassembled WGS sequence"/>
</dbReference>
<reference evidence="1 2" key="1">
    <citation type="journal article" date="2013" name="Mar. Genomics">
        <title>Expression of sulfatases in Rhodopirellula baltica and the diversity of sulfatases in the genus Rhodopirellula.</title>
        <authorList>
            <person name="Wegner C.E."/>
            <person name="Richter-Heitmann T."/>
            <person name="Klindworth A."/>
            <person name="Klockow C."/>
            <person name="Richter M."/>
            <person name="Achstetter T."/>
            <person name="Glockner F.O."/>
            <person name="Harder J."/>
        </authorList>
    </citation>
    <scope>NUCLEOTIDE SEQUENCE [LARGE SCALE GENOMIC DNA]</scope>
    <source>
        <strain evidence="1 2">WH47</strain>
    </source>
</reference>
<accession>F2AT86</accession>
<dbReference type="PATRIC" id="fig|991778.3.peg.3113"/>
<proteinExistence type="predicted"/>
<dbReference type="EMBL" id="AFAR01000160">
    <property type="protein sequence ID" value="EGF27126.1"/>
    <property type="molecule type" value="Genomic_DNA"/>
</dbReference>
<organism evidence="1 2">
    <name type="scientific">Rhodopirellula baltica WH47</name>
    <dbReference type="NCBI Taxonomy" id="991778"/>
    <lineage>
        <taxon>Bacteria</taxon>
        <taxon>Pseudomonadati</taxon>
        <taxon>Planctomycetota</taxon>
        <taxon>Planctomycetia</taxon>
        <taxon>Pirellulales</taxon>
        <taxon>Pirellulaceae</taxon>
        <taxon>Rhodopirellula</taxon>
    </lineage>
</organism>
<comment type="caution">
    <text evidence="1">The sequence shown here is derived from an EMBL/GenBank/DDBJ whole genome shotgun (WGS) entry which is preliminary data.</text>
</comment>
<evidence type="ECO:0000313" key="2">
    <source>
        <dbReference type="Proteomes" id="UP000006222"/>
    </source>
</evidence>
<protein>
    <submittedName>
        <fullName evidence="1">Uncharacterized protein</fullName>
    </submittedName>
</protein>
<sequence>MVKRLCGRSIKRFAENHGRAGGVSIAMIPAKIRAKGYSEPNGRRL</sequence>
<name>F2AT86_RHOBT</name>